<sequence>MKIVTFLVSSTAAIVVAMSSIGVAFAYDDLPKPPPPPEDWVQPPKQSENSVTRDVESQIAQRFTAATNGNPNGLLSRQQAKAAGWGLVSDHFSEIDRAGTGYVRLDDVLRFMSERTPQRIMRMKNATKQDQRQ</sequence>
<dbReference type="InterPro" id="IPR011992">
    <property type="entry name" value="EF-hand-dom_pair"/>
</dbReference>
<feature type="region of interest" description="Disordered" evidence="1">
    <location>
        <begin position="32"/>
        <end position="52"/>
    </location>
</feature>
<accession>A0A0J5XGD3</accession>
<dbReference type="RefSeq" id="WP_048243497.1">
    <property type="nucleotide sequence ID" value="NZ_LDWR01000010.1"/>
</dbReference>
<evidence type="ECO:0000313" key="3">
    <source>
        <dbReference type="EMBL" id="KML61812.1"/>
    </source>
</evidence>
<feature type="signal peptide" evidence="2">
    <location>
        <begin position="1"/>
        <end position="26"/>
    </location>
</feature>
<protein>
    <recommendedName>
        <fullName evidence="5">EF-hand domain-containing protein</fullName>
    </recommendedName>
</protein>
<evidence type="ECO:0000256" key="2">
    <source>
        <dbReference type="SAM" id="SignalP"/>
    </source>
</evidence>
<proteinExistence type="predicted"/>
<dbReference type="AlphaFoldDB" id="A0A0J5XGD3"/>
<organism evidence="3 4">
    <name type="scientific">Burkholderia cepacia</name>
    <name type="common">Pseudomonas cepacia</name>
    <dbReference type="NCBI Taxonomy" id="292"/>
    <lineage>
        <taxon>Bacteria</taxon>
        <taxon>Pseudomonadati</taxon>
        <taxon>Pseudomonadota</taxon>
        <taxon>Betaproteobacteria</taxon>
        <taxon>Burkholderiales</taxon>
        <taxon>Burkholderiaceae</taxon>
        <taxon>Burkholderia</taxon>
        <taxon>Burkholderia cepacia complex</taxon>
    </lineage>
</organism>
<comment type="caution">
    <text evidence="3">The sequence shown here is derived from an EMBL/GenBank/DDBJ whole genome shotgun (WGS) entry which is preliminary data.</text>
</comment>
<dbReference type="Proteomes" id="UP000036338">
    <property type="component" value="Unassembled WGS sequence"/>
</dbReference>
<feature type="chain" id="PRO_5005266997" description="EF-hand domain-containing protein" evidence="2">
    <location>
        <begin position="27"/>
        <end position="133"/>
    </location>
</feature>
<dbReference type="EMBL" id="LDWR01000010">
    <property type="protein sequence ID" value="KML61812.1"/>
    <property type="molecule type" value="Genomic_DNA"/>
</dbReference>
<keyword evidence="2" id="KW-0732">Signal</keyword>
<dbReference type="SUPFAM" id="SSF47473">
    <property type="entry name" value="EF-hand"/>
    <property type="match status" value="1"/>
</dbReference>
<name>A0A0J5XGD3_BURCE</name>
<gene>
    <name evidence="3" type="ORF">VL15_04780</name>
</gene>
<evidence type="ECO:0000256" key="1">
    <source>
        <dbReference type="SAM" id="MobiDB-lite"/>
    </source>
</evidence>
<evidence type="ECO:0008006" key="5">
    <source>
        <dbReference type="Google" id="ProtNLM"/>
    </source>
</evidence>
<dbReference type="PATRIC" id="fig|292.27.peg.142"/>
<evidence type="ECO:0000313" key="4">
    <source>
        <dbReference type="Proteomes" id="UP000036338"/>
    </source>
</evidence>
<reference evidence="3 4" key="1">
    <citation type="submission" date="2015-05" db="EMBL/GenBank/DDBJ databases">
        <title>Draft genome of Burkholderia cepacia LK29.</title>
        <authorList>
            <person name="Chan X.Y."/>
        </authorList>
    </citation>
    <scope>NUCLEOTIDE SEQUENCE [LARGE SCALE GENOMIC DNA]</scope>
    <source>
        <strain evidence="3 4">LK29</strain>
    </source>
</reference>